<keyword evidence="2" id="KW-1185">Reference proteome</keyword>
<name>A0ABU7A8V9_9TELE</name>
<reference evidence="1 2" key="1">
    <citation type="submission" date="2021-07" db="EMBL/GenBank/DDBJ databases">
        <authorList>
            <person name="Palmer J.M."/>
        </authorList>
    </citation>
    <scope>NUCLEOTIDE SEQUENCE [LARGE SCALE GENOMIC DNA]</scope>
    <source>
        <strain evidence="1 2">AT_MEX2019</strain>
        <tissue evidence="1">Muscle</tissue>
    </source>
</reference>
<comment type="caution">
    <text evidence="1">The sequence shown here is derived from an EMBL/GenBank/DDBJ whole genome shotgun (WGS) entry which is preliminary data.</text>
</comment>
<protein>
    <submittedName>
        <fullName evidence="1">Uncharacterized protein</fullName>
    </submittedName>
</protein>
<evidence type="ECO:0000313" key="2">
    <source>
        <dbReference type="Proteomes" id="UP001345963"/>
    </source>
</evidence>
<sequence length="136" mass="15049">MEDVLIVSKAYCSPQKNVVLSAISFGHKRCKQEQQWIDSPLSYTKSAKTVSLSVMRIVGPCFAEYWTICRLLDATRPSGVFGHFVSQDSPLLQIPAPTTVDRTGRCSSDATVNYITEYETAHHCFSAWDQGAVTGI</sequence>
<gene>
    <name evidence="1" type="ORF">ATANTOWER_026643</name>
</gene>
<dbReference type="EMBL" id="JAHUTI010006343">
    <property type="protein sequence ID" value="MED6234305.1"/>
    <property type="molecule type" value="Genomic_DNA"/>
</dbReference>
<dbReference type="Proteomes" id="UP001345963">
    <property type="component" value="Unassembled WGS sequence"/>
</dbReference>
<proteinExistence type="predicted"/>
<accession>A0ABU7A8V9</accession>
<organism evidence="1 2">
    <name type="scientific">Ataeniobius toweri</name>
    <dbReference type="NCBI Taxonomy" id="208326"/>
    <lineage>
        <taxon>Eukaryota</taxon>
        <taxon>Metazoa</taxon>
        <taxon>Chordata</taxon>
        <taxon>Craniata</taxon>
        <taxon>Vertebrata</taxon>
        <taxon>Euteleostomi</taxon>
        <taxon>Actinopterygii</taxon>
        <taxon>Neopterygii</taxon>
        <taxon>Teleostei</taxon>
        <taxon>Neoteleostei</taxon>
        <taxon>Acanthomorphata</taxon>
        <taxon>Ovalentaria</taxon>
        <taxon>Atherinomorphae</taxon>
        <taxon>Cyprinodontiformes</taxon>
        <taxon>Goodeidae</taxon>
        <taxon>Ataeniobius</taxon>
    </lineage>
</organism>
<evidence type="ECO:0000313" key="1">
    <source>
        <dbReference type="EMBL" id="MED6234305.1"/>
    </source>
</evidence>